<feature type="transmembrane region" description="Helical" evidence="3">
    <location>
        <begin position="287"/>
        <end position="311"/>
    </location>
</feature>
<protein>
    <submittedName>
        <fullName evidence="5">Major facilitator superfamily domain-containing protein</fullName>
    </submittedName>
</protein>
<keyword evidence="3" id="KW-1133">Transmembrane helix</keyword>
<evidence type="ECO:0000259" key="4">
    <source>
        <dbReference type="PROSITE" id="PS50850"/>
    </source>
</evidence>
<evidence type="ECO:0000256" key="1">
    <source>
        <dbReference type="ARBA" id="ARBA00004141"/>
    </source>
</evidence>
<dbReference type="GO" id="GO:0022857">
    <property type="term" value="F:transmembrane transporter activity"/>
    <property type="evidence" value="ECO:0007669"/>
    <property type="project" value="InterPro"/>
</dbReference>
<dbReference type="GeneID" id="63775258"/>
<dbReference type="Gene3D" id="1.20.1250.20">
    <property type="entry name" value="MFS general substrate transporter like domains"/>
    <property type="match status" value="2"/>
</dbReference>
<feature type="transmembrane region" description="Helical" evidence="3">
    <location>
        <begin position="90"/>
        <end position="116"/>
    </location>
</feature>
<evidence type="ECO:0000313" key="5">
    <source>
        <dbReference type="EMBL" id="ORY71033.1"/>
    </source>
</evidence>
<dbReference type="InterPro" id="IPR036259">
    <property type="entry name" value="MFS_trans_sf"/>
</dbReference>
<dbReference type="Pfam" id="PF07690">
    <property type="entry name" value="MFS_1"/>
    <property type="match status" value="1"/>
</dbReference>
<evidence type="ECO:0000313" key="6">
    <source>
        <dbReference type="Proteomes" id="UP000193689"/>
    </source>
</evidence>
<feature type="transmembrane region" description="Helical" evidence="3">
    <location>
        <begin position="356"/>
        <end position="374"/>
    </location>
</feature>
<evidence type="ECO:0000256" key="2">
    <source>
        <dbReference type="ARBA" id="ARBA00006727"/>
    </source>
</evidence>
<dbReference type="InterPro" id="IPR020846">
    <property type="entry name" value="MFS_dom"/>
</dbReference>
<proteinExistence type="inferred from homology"/>
<name>A0A1Y2EHJ4_9PEZI</name>
<reference evidence="5 6" key="1">
    <citation type="submission" date="2016-07" db="EMBL/GenBank/DDBJ databases">
        <title>Pervasive Adenine N6-methylation of Active Genes in Fungi.</title>
        <authorList>
            <consortium name="DOE Joint Genome Institute"/>
            <person name="Mondo S.J."/>
            <person name="Dannebaum R.O."/>
            <person name="Kuo R.C."/>
            <person name="Labutti K."/>
            <person name="Haridas S."/>
            <person name="Kuo A."/>
            <person name="Salamov A."/>
            <person name="Ahrendt S.R."/>
            <person name="Lipzen A."/>
            <person name="Sullivan W."/>
            <person name="Andreopoulos W.B."/>
            <person name="Clum A."/>
            <person name="Lindquist E."/>
            <person name="Daum C."/>
            <person name="Ramamoorthy G.K."/>
            <person name="Gryganskyi A."/>
            <person name="Culley D."/>
            <person name="Magnuson J.K."/>
            <person name="James T.Y."/>
            <person name="O'Malley M.A."/>
            <person name="Stajich J.E."/>
            <person name="Spatafora J.W."/>
            <person name="Visel A."/>
            <person name="Grigoriev I.V."/>
        </authorList>
    </citation>
    <scope>NUCLEOTIDE SEQUENCE [LARGE SCALE GENOMIC DNA]</scope>
    <source>
        <strain evidence="5 6">CBS 129021</strain>
    </source>
</reference>
<dbReference type="InterPro" id="IPR050327">
    <property type="entry name" value="Proton-linked_MCT"/>
</dbReference>
<dbReference type="AlphaFoldDB" id="A0A1Y2EHJ4"/>
<dbReference type="EMBL" id="MCFJ01000001">
    <property type="protein sequence ID" value="ORY71033.1"/>
    <property type="molecule type" value="Genomic_DNA"/>
</dbReference>
<feature type="domain" description="Major facilitator superfamily (MFS) profile" evidence="4">
    <location>
        <begin position="1"/>
        <end position="379"/>
    </location>
</feature>
<dbReference type="RefSeq" id="XP_040720625.1">
    <property type="nucleotide sequence ID" value="XM_040859046.1"/>
</dbReference>
<dbReference type="OrthoDB" id="6509908at2759"/>
<accession>A0A1Y2EHJ4</accession>
<feature type="transmembrane region" description="Helical" evidence="3">
    <location>
        <begin position="152"/>
        <end position="175"/>
    </location>
</feature>
<dbReference type="GO" id="GO:0016020">
    <property type="term" value="C:membrane"/>
    <property type="evidence" value="ECO:0007669"/>
    <property type="project" value="UniProtKB-SubCell"/>
</dbReference>
<sequence>MSRDGVYSPRRLSPLLQDDLVPNSRRTSKWRMASAIAWIGTVQGFLLNLVGFISGPIYDMGHIKPLIYGGGLLNVLGLVATSFASQYAWAFLSLGVCVGLGSGLLYVPSVAIVATYFTTKRPLATGISATGSSIGGVLYPVLFRVLVDRVGFSWACRSFAFINGGLLITCCLLIAPRVVPFSKRRIFATGALRDFPFLLFSTALFLLWLGVDVPFFFLPSFIQERLNSSAELGDYLLSAMSASSLFGRVLLGLVASNITPLGVWQASIGASCVLLFCWATIGNLPGIVAFVIFYGFFTGGVISLVSPVLLVISPDLSIVGSRLGMSSIFSGLGFLVGPPISGAIQKGAVGYCGQSAFAGSTYLVAFAIVVVVGWRHRRSTSRDEHHNDGNTQSVDVPKITVVVLRKERKS</sequence>
<feature type="transmembrane region" description="Helical" evidence="3">
    <location>
        <begin position="323"/>
        <end position="344"/>
    </location>
</feature>
<dbReference type="InParanoid" id="A0A1Y2EHJ4"/>
<feature type="transmembrane region" description="Helical" evidence="3">
    <location>
        <begin position="123"/>
        <end position="146"/>
    </location>
</feature>
<comment type="similarity">
    <text evidence="2">Belongs to the major facilitator superfamily. Monocarboxylate porter (TC 2.A.1.13) family.</text>
</comment>
<comment type="caution">
    <text evidence="5">The sequence shown here is derived from an EMBL/GenBank/DDBJ whole genome shotgun (WGS) entry which is preliminary data.</text>
</comment>
<keyword evidence="6" id="KW-1185">Reference proteome</keyword>
<dbReference type="PANTHER" id="PTHR11360">
    <property type="entry name" value="MONOCARBOXYLATE TRANSPORTER"/>
    <property type="match status" value="1"/>
</dbReference>
<keyword evidence="3" id="KW-0472">Membrane</keyword>
<keyword evidence="3" id="KW-0812">Transmembrane</keyword>
<evidence type="ECO:0000256" key="3">
    <source>
        <dbReference type="SAM" id="Phobius"/>
    </source>
</evidence>
<comment type="subcellular location">
    <subcellularLocation>
        <location evidence="1">Membrane</location>
        <topology evidence="1">Multi-pass membrane protein</topology>
    </subcellularLocation>
</comment>
<feature type="transmembrane region" description="Helical" evidence="3">
    <location>
        <begin position="195"/>
        <end position="215"/>
    </location>
</feature>
<feature type="transmembrane region" description="Helical" evidence="3">
    <location>
        <begin position="66"/>
        <end position="84"/>
    </location>
</feature>
<dbReference type="SUPFAM" id="SSF103473">
    <property type="entry name" value="MFS general substrate transporter"/>
    <property type="match status" value="1"/>
</dbReference>
<dbReference type="PROSITE" id="PS50850">
    <property type="entry name" value="MFS"/>
    <property type="match status" value="1"/>
</dbReference>
<dbReference type="PANTHER" id="PTHR11360:SF252">
    <property type="entry name" value="MAJOR FACILITATOR SUPERFAMILY (MFS) PROFILE DOMAIN-CONTAINING PROTEIN-RELATED"/>
    <property type="match status" value="1"/>
</dbReference>
<dbReference type="InterPro" id="IPR011701">
    <property type="entry name" value="MFS"/>
</dbReference>
<organism evidence="5 6">
    <name type="scientific">Pseudomassariella vexata</name>
    <dbReference type="NCBI Taxonomy" id="1141098"/>
    <lineage>
        <taxon>Eukaryota</taxon>
        <taxon>Fungi</taxon>
        <taxon>Dikarya</taxon>
        <taxon>Ascomycota</taxon>
        <taxon>Pezizomycotina</taxon>
        <taxon>Sordariomycetes</taxon>
        <taxon>Xylariomycetidae</taxon>
        <taxon>Amphisphaeriales</taxon>
        <taxon>Pseudomassariaceae</taxon>
        <taxon>Pseudomassariella</taxon>
    </lineage>
</organism>
<gene>
    <name evidence="5" type="ORF">BCR38DRAFT_415742</name>
</gene>
<dbReference type="Proteomes" id="UP000193689">
    <property type="component" value="Unassembled WGS sequence"/>
</dbReference>
<feature type="transmembrane region" description="Helical" evidence="3">
    <location>
        <begin position="35"/>
        <end position="54"/>
    </location>
</feature>